<dbReference type="RefSeq" id="WP_008943954.1">
    <property type="nucleotide sequence ID" value="NZ_RBIG01000003.1"/>
</dbReference>
<evidence type="ECO:0000256" key="4">
    <source>
        <dbReference type="HAMAP-Rule" id="MF_00839"/>
    </source>
</evidence>
<dbReference type="HAMAP" id="MF_00839">
    <property type="entry name" value="HPF"/>
    <property type="match status" value="1"/>
</dbReference>
<comment type="subunit">
    <text evidence="2">Associates exclusively with 100S ribosomes, which are dimers of 70S ribosomes.</text>
</comment>
<dbReference type="AlphaFoldDB" id="A0A420WBJ4"/>
<evidence type="ECO:0000256" key="1">
    <source>
        <dbReference type="ARBA" id="ARBA00022845"/>
    </source>
</evidence>
<evidence type="ECO:0000313" key="7">
    <source>
        <dbReference type="EMBL" id="RKQ68353.1"/>
    </source>
</evidence>
<keyword evidence="1 4" id="KW-0810">Translation regulation</keyword>
<comment type="subcellular location">
    <subcellularLocation>
        <location evidence="4">Cytoplasm</location>
    </subcellularLocation>
</comment>
<dbReference type="GO" id="GO:0045900">
    <property type="term" value="P:negative regulation of translational elongation"/>
    <property type="evidence" value="ECO:0007669"/>
    <property type="project" value="TreeGrafter"/>
</dbReference>
<evidence type="ECO:0000259" key="6">
    <source>
        <dbReference type="Pfam" id="PF16321"/>
    </source>
</evidence>
<dbReference type="PANTHER" id="PTHR33231:SF1">
    <property type="entry name" value="30S RIBOSOMAL PROTEIN"/>
    <property type="match status" value="1"/>
</dbReference>
<reference evidence="7 8" key="1">
    <citation type="submission" date="2018-10" db="EMBL/GenBank/DDBJ databases">
        <title>Comparative analysis of microorganisms from saline springs in Andes Mountain Range, Colombia.</title>
        <authorList>
            <person name="Rubin E."/>
        </authorList>
    </citation>
    <scope>NUCLEOTIDE SEQUENCE [LARGE SCALE GENOMIC DNA]</scope>
    <source>
        <strain evidence="7 8">USBA 36</strain>
    </source>
</reference>
<comment type="similarity">
    <text evidence="4">Belongs to the HPF/YfiA ribosome-associated protein family. Long HPF subfamily.</text>
</comment>
<dbReference type="InterPro" id="IPR003489">
    <property type="entry name" value="RHF/RaiA"/>
</dbReference>
<dbReference type="Proteomes" id="UP000277424">
    <property type="component" value="Unassembled WGS sequence"/>
</dbReference>
<dbReference type="InterPro" id="IPR032528">
    <property type="entry name" value="Ribosom_S30AE_C"/>
</dbReference>
<dbReference type="GO" id="GO:0022627">
    <property type="term" value="C:cytosolic small ribosomal subunit"/>
    <property type="evidence" value="ECO:0007669"/>
    <property type="project" value="TreeGrafter"/>
</dbReference>
<dbReference type="OrthoDB" id="9794975at2"/>
<dbReference type="PANTHER" id="PTHR33231">
    <property type="entry name" value="30S RIBOSOMAL PROTEIN"/>
    <property type="match status" value="1"/>
</dbReference>
<dbReference type="CDD" id="cd00552">
    <property type="entry name" value="RaiA"/>
    <property type="match status" value="1"/>
</dbReference>
<dbReference type="Gene3D" id="3.30.505.50">
    <property type="entry name" value="Sigma 54 modulation/S30EA ribosomal protein, C-terminal domain"/>
    <property type="match status" value="1"/>
</dbReference>
<dbReference type="EMBL" id="RBIG01000003">
    <property type="protein sequence ID" value="RKQ68353.1"/>
    <property type="molecule type" value="Genomic_DNA"/>
</dbReference>
<evidence type="ECO:0000313" key="8">
    <source>
        <dbReference type="Proteomes" id="UP000277424"/>
    </source>
</evidence>
<proteinExistence type="inferred from homology"/>
<evidence type="ECO:0000256" key="5">
    <source>
        <dbReference type="SAM" id="Coils"/>
    </source>
</evidence>
<comment type="subunit">
    <text evidence="4">Interacts with 100S ribosomes.</text>
</comment>
<dbReference type="Pfam" id="PF16321">
    <property type="entry name" value="Ribosom_S30AE_C"/>
    <property type="match status" value="1"/>
</dbReference>
<dbReference type="SUPFAM" id="SSF69754">
    <property type="entry name" value="Ribosome binding protein Y (YfiA homologue)"/>
    <property type="match status" value="1"/>
</dbReference>
<dbReference type="NCBIfam" id="TIGR00741">
    <property type="entry name" value="yfiA"/>
    <property type="match status" value="1"/>
</dbReference>
<feature type="coiled-coil region" evidence="5">
    <location>
        <begin position="80"/>
        <end position="107"/>
    </location>
</feature>
<dbReference type="InterPro" id="IPR038416">
    <property type="entry name" value="Ribosom_S30AE_C_sf"/>
</dbReference>
<accession>A0A420WBJ4</accession>
<protein>
    <recommendedName>
        <fullName evidence="3 4">Ribosome hibernation promoting factor</fullName>
        <shortName evidence="4">HPF</shortName>
    </recommendedName>
</protein>
<comment type="function">
    <text evidence="4">Required for dimerization of active 70S ribosomes into 100S ribosomes in stationary phase; 100S ribosomes are translationally inactive and sometimes present during exponential growth.</text>
</comment>
<evidence type="ECO:0000256" key="2">
    <source>
        <dbReference type="ARBA" id="ARBA00038695"/>
    </source>
</evidence>
<name>A0A420WBJ4_9PROT</name>
<comment type="caution">
    <text evidence="7">The sequence shown here is derived from an EMBL/GenBank/DDBJ whole genome shotgun (WGS) entry which is preliminary data.</text>
</comment>
<dbReference type="Gene3D" id="3.30.160.100">
    <property type="entry name" value="Ribosome hibernation promotion factor-like"/>
    <property type="match status" value="1"/>
</dbReference>
<gene>
    <name evidence="4" type="primary">hpf</name>
    <name evidence="7" type="ORF">BCL74_2832</name>
</gene>
<dbReference type="InterPro" id="IPR036567">
    <property type="entry name" value="RHF-like"/>
</dbReference>
<dbReference type="InterPro" id="IPR050574">
    <property type="entry name" value="HPF/YfiA_ribosome-assoc"/>
</dbReference>
<keyword evidence="5" id="KW-0175">Coiled coil</keyword>
<keyword evidence="4" id="KW-0963">Cytoplasm</keyword>
<dbReference type="InterPro" id="IPR034694">
    <property type="entry name" value="HPF_long/plastid"/>
</dbReference>
<dbReference type="Pfam" id="PF02482">
    <property type="entry name" value="Ribosomal_S30AE"/>
    <property type="match status" value="1"/>
</dbReference>
<dbReference type="GO" id="GO:0043024">
    <property type="term" value="F:ribosomal small subunit binding"/>
    <property type="evidence" value="ECO:0007669"/>
    <property type="project" value="TreeGrafter"/>
</dbReference>
<sequence length="189" mass="21048">MQLTVKGKQIDVGDALRQHIDSNLRSEIEKYFGSALEANVVMSRDAVMFTADIDVHVGRGIDVQASGQADDAYVAFDNACDRIAKQLRRYKRRLRDHHKNAARAEDALSAQHYVLAPEPEEDGAEPVGDDALIVAEMKTEIPTLTPRDAAMRMDLGGKPVLMFRLASNGRLNVVYRREDGNIGWIDPQM</sequence>
<organism evidence="7 8">
    <name type="scientific">Oceanibaculum indicum</name>
    <dbReference type="NCBI Taxonomy" id="526216"/>
    <lineage>
        <taxon>Bacteria</taxon>
        <taxon>Pseudomonadati</taxon>
        <taxon>Pseudomonadota</taxon>
        <taxon>Alphaproteobacteria</taxon>
        <taxon>Rhodospirillales</taxon>
        <taxon>Oceanibaculaceae</taxon>
        <taxon>Oceanibaculum</taxon>
    </lineage>
</organism>
<evidence type="ECO:0000256" key="3">
    <source>
        <dbReference type="ARBA" id="ARBA00041148"/>
    </source>
</evidence>
<feature type="domain" description="Sigma 54 modulation/S30EA ribosomal protein C-terminal" evidence="6">
    <location>
        <begin position="132"/>
        <end position="183"/>
    </location>
</feature>